<evidence type="ECO:0000256" key="2">
    <source>
        <dbReference type="SAM" id="MobiDB-lite"/>
    </source>
</evidence>
<keyword evidence="4" id="KW-1185">Reference proteome</keyword>
<feature type="compositionally biased region" description="Polar residues" evidence="2">
    <location>
        <begin position="181"/>
        <end position="190"/>
    </location>
</feature>
<feature type="compositionally biased region" description="Basic and acidic residues" evidence="2">
    <location>
        <begin position="135"/>
        <end position="150"/>
    </location>
</feature>
<dbReference type="AlphaFoldDB" id="A0A4W5KSK0"/>
<accession>A0A4W5KSK0</accession>
<proteinExistence type="predicted"/>
<reference evidence="4" key="1">
    <citation type="submission" date="2018-06" db="EMBL/GenBank/DDBJ databases">
        <title>Genome assembly of Danube salmon.</title>
        <authorList>
            <person name="Macqueen D.J."/>
            <person name="Gundappa M.K."/>
        </authorList>
    </citation>
    <scope>NUCLEOTIDE SEQUENCE [LARGE SCALE GENOMIC DNA]</scope>
</reference>
<evidence type="ECO:0000256" key="1">
    <source>
        <dbReference type="SAM" id="Coils"/>
    </source>
</evidence>
<dbReference type="Proteomes" id="UP000314982">
    <property type="component" value="Unassembled WGS sequence"/>
</dbReference>
<keyword evidence="1" id="KW-0175">Coiled coil</keyword>
<sequence length="190" mass="22292">MLDINTGHCIMERKTVHENLARKQRERDRQLRELKQVELQLKMAQDALVHTQLLHDKTKSTSDANPKSDSILKTRQEIQLEVDKLKRNLIHQQPVAEVETQLIEQCVEQEQELMRQSHRHREELHTLGCLTQIKADEREQKSRDRHRAELQSHNSTAQTQEECGRVYSQSRTTKRKPAPSRTMTSCSQTN</sequence>
<feature type="coiled-coil region" evidence="1">
    <location>
        <begin position="20"/>
        <end position="47"/>
    </location>
</feature>
<reference evidence="3" key="3">
    <citation type="submission" date="2025-09" db="UniProtKB">
        <authorList>
            <consortium name="Ensembl"/>
        </authorList>
    </citation>
    <scope>IDENTIFICATION</scope>
</reference>
<feature type="compositionally biased region" description="Polar residues" evidence="2">
    <location>
        <begin position="151"/>
        <end position="171"/>
    </location>
</feature>
<organism evidence="3 4">
    <name type="scientific">Hucho hucho</name>
    <name type="common">huchen</name>
    <dbReference type="NCBI Taxonomy" id="62062"/>
    <lineage>
        <taxon>Eukaryota</taxon>
        <taxon>Metazoa</taxon>
        <taxon>Chordata</taxon>
        <taxon>Craniata</taxon>
        <taxon>Vertebrata</taxon>
        <taxon>Euteleostomi</taxon>
        <taxon>Actinopterygii</taxon>
        <taxon>Neopterygii</taxon>
        <taxon>Teleostei</taxon>
        <taxon>Protacanthopterygii</taxon>
        <taxon>Salmoniformes</taxon>
        <taxon>Salmonidae</taxon>
        <taxon>Salmoninae</taxon>
        <taxon>Hucho</taxon>
    </lineage>
</organism>
<name>A0A4W5KSK0_9TELE</name>
<evidence type="ECO:0000313" key="3">
    <source>
        <dbReference type="Ensembl" id="ENSHHUP00000019552.1"/>
    </source>
</evidence>
<dbReference type="STRING" id="62062.ENSHHUP00000019552"/>
<feature type="region of interest" description="Disordered" evidence="2">
    <location>
        <begin position="135"/>
        <end position="190"/>
    </location>
</feature>
<reference evidence="3" key="2">
    <citation type="submission" date="2025-08" db="UniProtKB">
        <authorList>
            <consortium name="Ensembl"/>
        </authorList>
    </citation>
    <scope>IDENTIFICATION</scope>
</reference>
<evidence type="ECO:0000313" key="4">
    <source>
        <dbReference type="Proteomes" id="UP000314982"/>
    </source>
</evidence>
<protein>
    <submittedName>
        <fullName evidence="3">Uncharacterized protein</fullName>
    </submittedName>
</protein>
<dbReference type="Ensembl" id="ENSHHUT00000020274.1">
    <property type="protein sequence ID" value="ENSHHUP00000019552.1"/>
    <property type="gene ID" value="ENSHHUG00000012219.1"/>
</dbReference>